<feature type="transmembrane region" description="Helical" evidence="7">
    <location>
        <begin position="109"/>
        <end position="131"/>
    </location>
</feature>
<dbReference type="AlphaFoldDB" id="A0A2X1VL68"/>
<dbReference type="PROSITE" id="PS50109">
    <property type="entry name" value="HIS_KIN"/>
    <property type="match status" value="1"/>
</dbReference>
<dbReference type="InterPro" id="IPR036890">
    <property type="entry name" value="HATPase_C_sf"/>
</dbReference>
<dbReference type="GO" id="GO:0005886">
    <property type="term" value="C:plasma membrane"/>
    <property type="evidence" value="ECO:0007669"/>
    <property type="project" value="TreeGrafter"/>
</dbReference>
<evidence type="ECO:0000256" key="1">
    <source>
        <dbReference type="ARBA" id="ARBA00000085"/>
    </source>
</evidence>
<comment type="catalytic activity">
    <reaction evidence="1">
        <text>ATP + protein L-histidine = ADP + protein N-phospho-L-histidine.</text>
        <dbReference type="EC" id="2.7.13.3"/>
    </reaction>
</comment>
<name>A0A2X1VL68_9BURK</name>
<dbReference type="InterPro" id="IPR005467">
    <property type="entry name" value="His_kinase_dom"/>
</dbReference>
<accession>A0A2X1VL68</accession>
<evidence type="ECO:0000256" key="3">
    <source>
        <dbReference type="ARBA" id="ARBA00022679"/>
    </source>
</evidence>
<dbReference type="Pfam" id="PF02518">
    <property type="entry name" value="HATPase_c"/>
    <property type="match status" value="1"/>
</dbReference>
<evidence type="ECO:0000256" key="2">
    <source>
        <dbReference type="ARBA" id="ARBA00012438"/>
    </source>
</evidence>
<reference evidence="9 10" key="1">
    <citation type="submission" date="2018-06" db="EMBL/GenBank/DDBJ databases">
        <authorList>
            <consortium name="Pathogen Informatics"/>
            <person name="Doyle S."/>
        </authorList>
    </citation>
    <scope>NUCLEOTIDE SEQUENCE [LARGE SCALE GENOMIC DNA]</scope>
    <source>
        <strain evidence="9 10">NCTC11009</strain>
    </source>
</reference>
<dbReference type="InterPro" id="IPR050980">
    <property type="entry name" value="2C_sensor_his_kinase"/>
</dbReference>
<gene>
    <name evidence="9" type="primary">regB</name>
    <name evidence="9" type="ORF">NCTC11009_02467</name>
</gene>
<keyword evidence="7" id="KW-0472">Membrane</keyword>
<dbReference type="PANTHER" id="PTHR44936">
    <property type="entry name" value="SENSOR PROTEIN CREC"/>
    <property type="match status" value="1"/>
</dbReference>
<dbReference type="Pfam" id="PF25323">
    <property type="entry name" value="6TM_PilS"/>
    <property type="match status" value="1"/>
</dbReference>
<protein>
    <recommendedName>
        <fullName evidence="2">histidine kinase</fullName>
        <ecNumber evidence="2">2.7.13.3</ecNumber>
    </recommendedName>
</protein>
<keyword evidence="7" id="KW-1133">Transmembrane helix</keyword>
<feature type="transmembrane region" description="Helical" evidence="7">
    <location>
        <begin position="70"/>
        <end position="89"/>
    </location>
</feature>
<dbReference type="InterPro" id="IPR003594">
    <property type="entry name" value="HATPase_dom"/>
</dbReference>
<evidence type="ECO:0000256" key="5">
    <source>
        <dbReference type="ARBA" id="ARBA00022777"/>
    </source>
</evidence>
<evidence type="ECO:0000259" key="8">
    <source>
        <dbReference type="PROSITE" id="PS50109"/>
    </source>
</evidence>
<dbReference type="EC" id="2.7.13.3" evidence="2"/>
<keyword evidence="5 9" id="KW-0418">Kinase</keyword>
<keyword evidence="7" id="KW-0812">Transmembrane</keyword>
<dbReference type="GO" id="GO:0000155">
    <property type="term" value="F:phosphorelay sensor kinase activity"/>
    <property type="evidence" value="ECO:0007669"/>
    <property type="project" value="TreeGrafter"/>
</dbReference>
<dbReference type="GO" id="GO:0005524">
    <property type="term" value="F:ATP binding"/>
    <property type="evidence" value="ECO:0007669"/>
    <property type="project" value="UniProtKB-KW"/>
</dbReference>
<feature type="transmembrane region" description="Helical" evidence="7">
    <location>
        <begin position="37"/>
        <end position="58"/>
    </location>
</feature>
<dbReference type="EMBL" id="UATH01000001">
    <property type="protein sequence ID" value="SPY09210.1"/>
    <property type="molecule type" value="Genomic_DNA"/>
</dbReference>
<organism evidence="9 10">
    <name type="scientific">Oligella urethralis</name>
    <dbReference type="NCBI Taxonomy" id="90245"/>
    <lineage>
        <taxon>Bacteria</taxon>
        <taxon>Pseudomonadati</taxon>
        <taxon>Pseudomonadota</taxon>
        <taxon>Betaproteobacteria</taxon>
        <taxon>Burkholderiales</taxon>
        <taxon>Alcaligenaceae</taxon>
        <taxon>Oligella</taxon>
    </lineage>
</organism>
<sequence>MAVVSVLLFYAYQRHYSLEQLMRFSLMLDVFFLSELIYFTGGAANPITVLYFLPIINASLFCSPRFARGLTIAAILCYLLLFFHYWPLSIFEHNMSMHGAHNEQGDSSMLFHLIGMWITFSLSAFLAMSWISNLAQTVRRHELNLQQAYQRQQENEYWLVTGMQTAMLAHELSTPLNNLELIYEELNSHPNLPSSAKEDVALMAAQLAQSKASLERLKQFTPPQEEAVLLYQELQERLRHWHNLRPEAQCLWQRGHDDAADYHVLLHESFWYAFFNILNNAADAGDQSVELHTQVNADSELLVTIYNRKGHLSEQQLNQAGLNIVESEKPFGLGLGVRLAHASLSRLGGSLELSNHSEGGVIATIRLPLTVLQSFGA</sequence>
<proteinExistence type="predicted"/>
<evidence type="ECO:0000256" key="7">
    <source>
        <dbReference type="SAM" id="Phobius"/>
    </source>
</evidence>
<keyword evidence="3 9" id="KW-0808">Transferase</keyword>
<feature type="domain" description="Histidine kinase" evidence="8">
    <location>
        <begin position="167"/>
        <end position="371"/>
    </location>
</feature>
<dbReference type="PANTHER" id="PTHR44936:SF10">
    <property type="entry name" value="SENSOR PROTEIN RSTB"/>
    <property type="match status" value="1"/>
</dbReference>
<dbReference type="Gene3D" id="3.30.565.10">
    <property type="entry name" value="Histidine kinase-like ATPase, C-terminal domain"/>
    <property type="match status" value="1"/>
</dbReference>
<evidence type="ECO:0000256" key="4">
    <source>
        <dbReference type="ARBA" id="ARBA00022741"/>
    </source>
</evidence>
<keyword evidence="6" id="KW-0067">ATP-binding</keyword>
<dbReference type="SUPFAM" id="SSF55874">
    <property type="entry name" value="ATPase domain of HSP90 chaperone/DNA topoisomerase II/histidine kinase"/>
    <property type="match status" value="1"/>
</dbReference>
<dbReference type="Proteomes" id="UP000250242">
    <property type="component" value="Unassembled WGS sequence"/>
</dbReference>
<dbReference type="RefSeq" id="WP_258404707.1">
    <property type="nucleotide sequence ID" value="NZ_UATH01000001.1"/>
</dbReference>
<keyword evidence="4" id="KW-0547">Nucleotide-binding</keyword>
<evidence type="ECO:0000256" key="6">
    <source>
        <dbReference type="ARBA" id="ARBA00022840"/>
    </source>
</evidence>
<evidence type="ECO:0000313" key="9">
    <source>
        <dbReference type="EMBL" id="SPY09210.1"/>
    </source>
</evidence>
<evidence type="ECO:0000313" key="10">
    <source>
        <dbReference type="Proteomes" id="UP000250242"/>
    </source>
</evidence>